<comment type="caution">
    <text evidence="2">The sequence shown here is derived from an EMBL/GenBank/DDBJ whole genome shotgun (WGS) entry which is preliminary data.</text>
</comment>
<dbReference type="Proteomes" id="UP001459277">
    <property type="component" value="Unassembled WGS sequence"/>
</dbReference>
<evidence type="ECO:0000313" key="3">
    <source>
        <dbReference type="Proteomes" id="UP001459277"/>
    </source>
</evidence>
<evidence type="ECO:0000259" key="1">
    <source>
        <dbReference type="Pfam" id="PF13966"/>
    </source>
</evidence>
<keyword evidence="3" id="KW-1185">Reference proteome</keyword>
<protein>
    <recommendedName>
        <fullName evidence="1">Reverse transcriptase zinc-binding domain-containing protein</fullName>
    </recommendedName>
</protein>
<dbReference type="EMBL" id="JAZDWU010000010">
    <property type="protein sequence ID" value="KAK9988306.1"/>
    <property type="molecule type" value="Genomic_DNA"/>
</dbReference>
<sequence length="188" mass="22025">MLTEEKEKGGHGECSDSSRMAETWKSIWKLECTSKIKHFLWRACKNILPTNYCLAKRKVSKWEGCAWCGEKETSSHVLWDCRIAADTWRESGLKLPVWKNSHRDFLDVYWRLREDAKGIDWTAFATIAWGIWNNRNLYKHEGKCKSARVLVSEAFRYTEEYRKGNSITSLFSRKPPELSSQWRPPDSG</sequence>
<name>A0AAW2BQK7_9ROSI</name>
<dbReference type="InterPro" id="IPR026960">
    <property type="entry name" value="RVT-Znf"/>
</dbReference>
<evidence type="ECO:0000313" key="2">
    <source>
        <dbReference type="EMBL" id="KAK9988306.1"/>
    </source>
</evidence>
<dbReference type="AlphaFoldDB" id="A0AAW2BQK7"/>
<reference evidence="2 3" key="1">
    <citation type="submission" date="2024-01" db="EMBL/GenBank/DDBJ databases">
        <title>A telomere-to-telomere, gap-free genome of sweet tea (Lithocarpus litseifolius).</title>
        <authorList>
            <person name="Zhou J."/>
        </authorList>
    </citation>
    <scope>NUCLEOTIDE SEQUENCE [LARGE SCALE GENOMIC DNA]</scope>
    <source>
        <strain evidence="2">Zhou-2022a</strain>
        <tissue evidence="2">Leaf</tissue>
    </source>
</reference>
<feature type="domain" description="Reverse transcriptase zinc-binding" evidence="1">
    <location>
        <begin position="19"/>
        <end position="88"/>
    </location>
</feature>
<proteinExistence type="predicted"/>
<accession>A0AAW2BQK7</accession>
<gene>
    <name evidence="2" type="ORF">SO802_028545</name>
</gene>
<organism evidence="2 3">
    <name type="scientific">Lithocarpus litseifolius</name>
    <dbReference type="NCBI Taxonomy" id="425828"/>
    <lineage>
        <taxon>Eukaryota</taxon>
        <taxon>Viridiplantae</taxon>
        <taxon>Streptophyta</taxon>
        <taxon>Embryophyta</taxon>
        <taxon>Tracheophyta</taxon>
        <taxon>Spermatophyta</taxon>
        <taxon>Magnoliopsida</taxon>
        <taxon>eudicotyledons</taxon>
        <taxon>Gunneridae</taxon>
        <taxon>Pentapetalae</taxon>
        <taxon>rosids</taxon>
        <taxon>fabids</taxon>
        <taxon>Fagales</taxon>
        <taxon>Fagaceae</taxon>
        <taxon>Lithocarpus</taxon>
    </lineage>
</organism>
<dbReference type="Pfam" id="PF13966">
    <property type="entry name" value="zf-RVT"/>
    <property type="match status" value="1"/>
</dbReference>